<feature type="non-terminal residue" evidence="5">
    <location>
        <position position="861"/>
    </location>
</feature>
<dbReference type="Pfam" id="PF21771">
    <property type="entry name" value="CFAP58_CC"/>
    <property type="match status" value="1"/>
</dbReference>
<feature type="region of interest" description="Disordered" evidence="3">
    <location>
        <begin position="817"/>
        <end position="861"/>
    </location>
</feature>
<keyword evidence="6" id="KW-1185">Reference proteome</keyword>
<feature type="compositionally biased region" description="Basic and acidic residues" evidence="3">
    <location>
        <begin position="817"/>
        <end position="830"/>
    </location>
</feature>
<reference evidence="5 6" key="1">
    <citation type="submission" date="2019-09" db="EMBL/GenBank/DDBJ databases">
        <title>Bird 10,000 Genomes (B10K) Project - Family phase.</title>
        <authorList>
            <person name="Zhang G."/>
        </authorList>
    </citation>
    <scope>NUCLEOTIDE SEQUENCE [LARGE SCALE GENOMIC DNA]</scope>
    <source>
        <strain evidence="5">B10K-DU-002-19</strain>
        <tissue evidence="5">Muscle</tissue>
    </source>
</reference>
<keyword evidence="1 2" id="KW-0175">Coiled coil</keyword>
<evidence type="ECO:0000313" key="6">
    <source>
        <dbReference type="Proteomes" id="UP000538515"/>
    </source>
</evidence>
<evidence type="ECO:0000256" key="3">
    <source>
        <dbReference type="SAM" id="MobiDB-lite"/>
    </source>
</evidence>
<feature type="coiled-coil region" evidence="2">
    <location>
        <begin position="632"/>
        <end position="690"/>
    </location>
</feature>
<dbReference type="GO" id="GO:0005856">
    <property type="term" value="C:cytoskeleton"/>
    <property type="evidence" value="ECO:0007669"/>
    <property type="project" value="TreeGrafter"/>
</dbReference>
<feature type="domain" description="Cilia- and flagella-associated protein 58 central coiled coil" evidence="4">
    <location>
        <begin position="353"/>
        <end position="657"/>
    </location>
</feature>
<accession>A0A7L1FSH9</accession>
<sequence length="861" mass="101872">YLEESAFEALEKDSQEFISILSRDEAMEKFRVEYEKLLAIMKKSRENEKHLMGKCRKLSAELAEKSSKVAVLTKLTHDDGETISSLKSELEKAWKMVDKVYEREQKTKETISSLKKEISRLNNLMKEKAGQEYNVEDLLRLQEEVTEERDQLLSEVVQLRQSLTEITEQQQETEKAKNEAEQAVLQLQQEIQLRQSEELRETRKKEKMETELKNLLAEMDNKQAEVQKLQQQIEKDKEEQLNIENNLREQKILNEKAGKELEQLKMKYQKLTEESEQQSAMIDDVMRDIGQKTAQLKEIEDEAAQMRLEISKLSKVRDVLQNKLRTAEEQKVDAEHEKSMLKNQIIRLEKELETAKKQAETDKRTIDGLVRERDMLNQNLIKATNATQKQIDLVKLHEQSKQNLESEIQNYKIEAQKQRKIIYQLEKERESFIKETSELKEKVLHNMKDLEIHQIQICDYEKEVQVQMIKLKQQQNLCETLRAERTLYSKNLIEAKDEIAEMKMKLKTATRQLDHLKEELKEKDIALEKAHVEFQQSEDEKESLKAELLKMTKQAQEARAYIANQEAEEKNLLKIIAEADAERLRQKKEFDKVLSERHALGTQLIHRNDEVALLYEKIKIQQAILNRGETEYRQRMEDMRILKLEIKKLRREKGILGKSVANVEELRREFNHMQKELLREQTRCKILEEELQKPLQVHRWRKIEASDPTTFELILKVQRLQKRLITKTGEVIEKEFLLQEKEKLYVELRHVLARQPGPEAAEQLQQFRNVLREKTKQIKALSSELSMCETQSKEYKHEIERLNNELLEVKKKYLSQKRKEQQKKEKERSSIDMGTKLPPLKTAVPHFNTEGFPLSKPIPKI</sequence>
<dbReference type="AlphaFoldDB" id="A0A7L1FSH9"/>
<organism evidence="5 6">
    <name type="scientific">Sylvia borin</name>
    <name type="common">Garden warbler</name>
    <dbReference type="NCBI Taxonomy" id="73324"/>
    <lineage>
        <taxon>Eukaryota</taxon>
        <taxon>Metazoa</taxon>
        <taxon>Chordata</taxon>
        <taxon>Craniata</taxon>
        <taxon>Vertebrata</taxon>
        <taxon>Euteleostomi</taxon>
        <taxon>Archelosauria</taxon>
        <taxon>Archosauria</taxon>
        <taxon>Dinosauria</taxon>
        <taxon>Saurischia</taxon>
        <taxon>Theropoda</taxon>
        <taxon>Coelurosauria</taxon>
        <taxon>Aves</taxon>
        <taxon>Neognathae</taxon>
        <taxon>Neoaves</taxon>
        <taxon>Telluraves</taxon>
        <taxon>Australaves</taxon>
        <taxon>Passeriformes</taxon>
        <taxon>Sylvioidea</taxon>
        <taxon>Sylviidae</taxon>
        <taxon>Sylviinae</taxon>
        <taxon>Sylvia</taxon>
    </lineage>
</organism>
<evidence type="ECO:0000313" key="5">
    <source>
        <dbReference type="EMBL" id="NXN03946.1"/>
    </source>
</evidence>
<feature type="non-terminal residue" evidence="5">
    <location>
        <position position="1"/>
    </location>
</feature>
<comment type="caution">
    <text evidence="5">The sequence shown here is derived from an EMBL/GenBank/DDBJ whole genome shotgun (WGS) entry which is preliminary data.</text>
</comment>
<evidence type="ECO:0000256" key="1">
    <source>
        <dbReference type="ARBA" id="ARBA00023054"/>
    </source>
</evidence>
<dbReference type="PANTHER" id="PTHR32083:SF31">
    <property type="entry name" value="CILIA- AND FLAGELLA-ASSOCIATED PROTEIN 58"/>
    <property type="match status" value="1"/>
</dbReference>
<feature type="coiled-coil region" evidence="2">
    <location>
        <begin position="104"/>
        <end position="442"/>
    </location>
</feature>
<dbReference type="EMBL" id="VXBG01014426">
    <property type="protein sequence ID" value="NXN03946.1"/>
    <property type="molecule type" value="Genomic_DNA"/>
</dbReference>
<evidence type="ECO:0000259" key="4">
    <source>
        <dbReference type="Pfam" id="PF21771"/>
    </source>
</evidence>
<name>A0A7L1FSH9_SYLBO</name>
<dbReference type="Proteomes" id="UP000538515">
    <property type="component" value="Unassembled WGS sequence"/>
</dbReference>
<proteinExistence type="predicted"/>
<protein>
    <submittedName>
        <fullName evidence="5">CFA58 protein</fullName>
    </submittedName>
</protein>
<dbReference type="InterPro" id="IPR049270">
    <property type="entry name" value="CFAP58_CC"/>
</dbReference>
<feature type="coiled-coil region" evidence="2">
    <location>
        <begin position="478"/>
        <end position="582"/>
    </location>
</feature>
<dbReference type="PANTHER" id="PTHR32083">
    <property type="entry name" value="CILIA AND FLAGELLA-ASSOCIATED PROTEIN 58-RELATED"/>
    <property type="match status" value="1"/>
</dbReference>
<evidence type="ECO:0000256" key="2">
    <source>
        <dbReference type="SAM" id="Coils"/>
    </source>
</evidence>
<gene>
    <name evidence="5" type="primary">Cfap58</name>
    <name evidence="5" type="ORF">SYLBOR_R03153</name>
</gene>